<comment type="caution">
    <text evidence="2">The sequence shown here is derived from an EMBL/GenBank/DDBJ whole genome shotgun (WGS) entry which is preliminary data.</text>
</comment>
<proteinExistence type="predicted"/>
<name>A0AAD6UB64_9AGAR</name>
<dbReference type="InterPro" id="IPR056632">
    <property type="entry name" value="DUF7730"/>
</dbReference>
<dbReference type="EMBL" id="JARJCN010000014">
    <property type="protein sequence ID" value="KAJ7094728.1"/>
    <property type="molecule type" value="Genomic_DNA"/>
</dbReference>
<dbReference type="AlphaFoldDB" id="A0AAD6UB64"/>
<dbReference type="PANTHER" id="PTHR38790">
    <property type="entry name" value="2EXR DOMAIN-CONTAINING PROTEIN-RELATED"/>
    <property type="match status" value="1"/>
</dbReference>
<gene>
    <name evidence="2" type="ORF">B0H15DRAFT_970210</name>
</gene>
<protein>
    <recommendedName>
        <fullName evidence="1">DUF7730 domain-containing protein</fullName>
    </recommendedName>
</protein>
<feature type="domain" description="DUF7730" evidence="1">
    <location>
        <begin position="84"/>
        <end position="189"/>
    </location>
</feature>
<dbReference type="Proteomes" id="UP001222325">
    <property type="component" value="Unassembled WGS sequence"/>
</dbReference>
<accession>A0AAD6UB64</accession>
<organism evidence="2 3">
    <name type="scientific">Mycena belliarum</name>
    <dbReference type="NCBI Taxonomy" id="1033014"/>
    <lineage>
        <taxon>Eukaryota</taxon>
        <taxon>Fungi</taxon>
        <taxon>Dikarya</taxon>
        <taxon>Basidiomycota</taxon>
        <taxon>Agaricomycotina</taxon>
        <taxon>Agaricomycetes</taxon>
        <taxon>Agaricomycetidae</taxon>
        <taxon>Agaricales</taxon>
        <taxon>Marasmiineae</taxon>
        <taxon>Mycenaceae</taxon>
        <taxon>Mycena</taxon>
    </lineage>
</organism>
<sequence length="322" mass="34459">MPVPLVGISCHLSQTTTWTLPPPNAPTLLTVPSRPLALCLLAALCLCLPCSPCFRARRSSAWPVHAYPTPAAKRIGLEIGVPSTQPHSSLLRLPPELRALVWAAALGARRFDLALVVARASASSPAISTVIRAASADPPPTALLRTCRLVHAEAAHELYAHNTFCAPAWALPAILLAAPRLRDVREVVLYHVARSVLRPGPGSGWPGAVQALREMRVEGLLVELDQVPLLAGQSGADEWVFALAGVLGLRRFDLTFRNFRPSASSPAVDDPAYELPARLRALLVGHGADAAYALLCEARERAAKEAQDVSSLIRLRHGYEGS</sequence>
<evidence type="ECO:0000313" key="3">
    <source>
        <dbReference type="Proteomes" id="UP001222325"/>
    </source>
</evidence>
<dbReference type="Pfam" id="PF24864">
    <property type="entry name" value="DUF7730"/>
    <property type="match status" value="1"/>
</dbReference>
<evidence type="ECO:0000313" key="2">
    <source>
        <dbReference type="EMBL" id="KAJ7094728.1"/>
    </source>
</evidence>
<keyword evidence="3" id="KW-1185">Reference proteome</keyword>
<evidence type="ECO:0000259" key="1">
    <source>
        <dbReference type="Pfam" id="PF24864"/>
    </source>
</evidence>
<reference evidence="2" key="1">
    <citation type="submission" date="2023-03" db="EMBL/GenBank/DDBJ databases">
        <title>Massive genome expansion in bonnet fungi (Mycena s.s.) driven by repeated elements and novel gene families across ecological guilds.</title>
        <authorList>
            <consortium name="Lawrence Berkeley National Laboratory"/>
            <person name="Harder C.B."/>
            <person name="Miyauchi S."/>
            <person name="Viragh M."/>
            <person name="Kuo A."/>
            <person name="Thoen E."/>
            <person name="Andreopoulos B."/>
            <person name="Lu D."/>
            <person name="Skrede I."/>
            <person name="Drula E."/>
            <person name="Henrissat B."/>
            <person name="Morin E."/>
            <person name="Kohler A."/>
            <person name="Barry K."/>
            <person name="LaButti K."/>
            <person name="Morin E."/>
            <person name="Salamov A."/>
            <person name="Lipzen A."/>
            <person name="Mereny Z."/>
            <person name="Hegedus B."/>
            <person name="Baldrian P."/>
            <person name="Stursova M."/>
            <person name="Weitz H."/>
            <person name="Taylor A."/>
            <person name="Grigoriev I.V."/>
            <person name="Nagy L.G."/>
            <person name="Martin F."/>
            <person name="Kauserud H."/>
        </authorList>
    </citation>
    <scope>NUCLEOTIDE SEQUENCE</scope>
    <source>
        <strain evidence="2">CBHHK173m</strain>
    </source>
</reference>